<gene>
    <name evidence="1" type="ORF">MRB53_033049</name>
</gene>
<name>A0ACC2KTG5_PERAE</name>
<dbReference type="EMBL" id="CM056819">
    <property type="protein sequence ID" value="KAJ8624519.1"/>
    <property type="molecule type" value="Genomic_DNA"/>
</dbReference>
<keyword evidence="2" id="KW-1185">Reference proteome</keyword>
<protein>
    <submittedName>
        <fullName evidence="1">Uncharacterized protein</fullName>
    </submittedName>
</protein>
<sequence length="115" mass="12613">MDCAVPRAGEFLSDRASTPIAIEPRGPSSDTDPFLHFFGEDPVFQEAYKWLSLVLAGREDFNPGNRGVIANTVCDCFPSPKIWHQSPFSDEDFAVVAFRHSHSSRDTSLGIGLGV</sequence>
<accession>A0ACC2KTG5</accession>
<proteinExistence type="predicted"/>
<reference evidence="1 2" key="1">
    <citation type="journal article" date="2022" name="Hortic Res">
        <title>A haplotype resolved chromosomal level avocado genome allows analysis of novel avocado genes.</title>
        <authorList>
            <person name="Nath O."/>
            <person name="Fletcher S.J."/>
            <person name="Hayward A."/>
            <person name="Shaw L.M."/>
            <person name="Masouleh A.K."/>
            <person name="Furtado A."/>
            <person name="Henry R.J."/>
            <person name="Mitter N."/>
        </authorList>
    </citation>
    <scope>NUCLEOTIDE SEQUENCE [LARGE SCALE GENOMIC DNA]</scope>
    <source>
        <strain evidence="2">cv. Hass</strain>
    </source>
</reference>
<comment type="caution">
    <text evidence="1">The sequence shown here is derived from an EMBL/GenBank/DDBJ whole genome shotgun (WGS) entry which is preliminary data.</text>
</comment>
<evidence type="ECO:0000313" key="1">
    <source>
        <dbReference type="EMBL" id="KAJ8624519.1"/>
    </source>
</evidence>
<evidence type="ECO:0000313" key="2">
    <source>
        <dbReference type="Proteomes" id="UP001234297"/>
    </source>
</evidence>
<organism evidence="1 2">
    <name type="scientific">Persea americana</name>
    <name type="common">Avocado</name>
    <dbReference type="NCBI Taxonomy" id="3435"/>
    <lineage>
        <taxon>Eukaryota</taxon>
        <taxon>Viridiplantae</taxon>
        <taxon>Streptophyta</taxon>
        <taxon>Embryophyta</taxon>
        <taxon>Tracheophyta</taxon>
        <taxon>Spermatophyta</taxon>
        <taxon>Magnoliopsida</taxon>
        <taxon>Magnoliidae</taxon>
        <taxon>Laurales</taxon>
        <taxon>Lauraceae</taxon>
        <taxon>Persea</taxon>
    </lineage>
</organism>
<dbReference type="Proteomes" id="UP001234297">
    <property type="component" value="Chromosome 11"/>
</dbReference>